<evidence type="ECO:0000313" key="5">
    <source>
        <dbReference type="Proteomes" id="UP001217918"/>
    </source>
</evidence>
<proteinExistence type="predicted"/>
<evidence type="ECO:0000313" key="4">
    <source>
        <dbReference type="EMBL" id="KAK2074623.1"/>
    </source>
</evidence>
<feature type="region of interest" description="Disordered" evidence="2">
    <location>
        <begin position="1867"/>
        <end position="1899"/>
    </location>
</feature>
<keyword evidence="5" id="KW-1185">Reference proteome</keyword>
<dbReference type="CDD" id="cd09272">
    <property type="entry name" value="RNase_HI_RT_Ty1"/>
    <property type="match status" value="1"/>
</dbReference>
<evidence type="ECO:0000256" key="2">
    <source>
        <dbReference type="SAM" id="MobiDB-lite"/>
    </source>
</evidence>
<dbReference type="Pfam" id="PF13976">
    <property type="entry name" value="gag_pre-integrs"/>
    <property type="match status" value="1"/>
</dbReference>
<dbReference type="GO" id="GO:0005634">
    <property type="term" value="C:nucleus"/>
    <property type="evidence" value="ECO:0007669"/>
    <property type="project" value="UniProtKB-ARBA"/>
</dbReference>
<sequence>MADQAKGKGIAPKRASNPADLGQSSRPLLPIRTLLEDEEDGEDYSEVIEVLKQYIKSHKRVIASQSSDIKTLLLSLNTLKASVKDSVSVIKNISSTLASLTNSSNAAAATIGKTSYSPRFDPFSGTMDLDSPPRPSRKEPYLGPAVDNTATSNLDPPIDIGSKEGFKDTITSSIVKELSKKAYTIPDDSKLSGESNFEQWIQALSIVLRALGISNFLENPDISNTYSDSDQAVLLMLLYDSLSSGLRAAISRPIESKKEDVYNEFHALTFSTYKKGLLAFNAEFNGYLAKLTMAKIDIDPSLILNYLNIEYLMADILEESRNPATEAYRAAYVANSSNSTPNSNSNPSKKGKNKKKGKKKASYNIEGQNYSAKSAEQASFMLGSYNLAIEEEEESDSSSNSSSSSDSDTQLAQLLALKGYKKRKDFKGKGLKTSSNNKAKYKDNKPRRRLRDPALYNSWLYDTGSTDYISNSKERFTTFTPNTGQLRPINTGNSPVSPAGIGSITLEVLSRKAPPTYTKLVLDNVLYLPNIDINIVSGVRHYDSGGCLIKETLYRGDRRCIAVLDFKKSGFFLDVKGSSKPILHTNFAFPLGLSSYTTKSIEPQRNKIVVEIPSNSIRKEDYRPIIEDAIVSEAIEPNKRYKLRNSPAKGTTLEGVGPSLRGKRPYRPTREPKPLTGTRDLPRMLREPVIEGNKVEKAISSPTLKEPNIGQRDYYNLLNLAKLWHVRLGHIGLRLLKKTSSITKGLPNFDKIKEADFHCSSCDRGKAVRRVSKALIPDPPRVLDLIEGDTVKIRPRPYNRNPIVLLLVNCKKDNIVLSQPTDNTALEGELVDLDLDLEGAVSPDPSNLNTEKPISIEIGPSKLEPYESSSDSELDEPLPDKPINPVIVESTRPTISIRKPELPEAFPQTIEPIFAPKPIEVIAPNQPITNEPLDNSDLISEGDKMQLDYYKLLAKTSSYILSFVYKARKWVISKDSTPTTYKQVLNLPRDERSKWLEAITKEFIQLLELGVFKFLSRSLLPSNRKLITCRNVLKVKKDAKNRPIKYKSRILPTWRILLAIGAVLDWEIEQADFIGAFLNSTLREEIYMEIPEGLLDLAASNKAIYKLLLKYSYNPSTPNIIKLSKALYDLGVFYNAKTCHFIVTYIDDCLFIGPNIGYITDLKKRLNKVYAIEDLGPAAYFLGVQIIRDGPNRRLWLNQSQYWLSRSLNRPTKLHLNAAKNLFKYLNSTKDYSICFSYNGNTVADLGPKLSNSSNTTTKLSRDFHSKEGPRPLTTTSTTIVDSRNSKGSSRTSIINSSLVPIGFSDSDFAGDKATSKSTYGYLYKLAGRPISWKTKRATTIALSTLEAETDGLTEAIREVQWIIGLFSELHRPIDYPITLYGDNQGSITVANDPALHARTKHTLLKFRYVREQVKAKIVTIIYLNTKYMPADGLTKALPVRQSSRPPPPIQTLSEDKEDGEDYSEVIEFLKQNIKSYDRDSVSAIKNISSTLASLTNSSNAAATGKTSYSPRFDPFSGTMDLDSPLRPPRKEPYLGPAIDNIATSNLDPPIDTGSKEGFKDTITSSIVKELSKKAYTIPDDSKLSRESNFEQWIQALSIVLRALGISNFLENPDISNTYSDSDQAVLLMLLRNSLSSGPKAAISWIYIPSKAFKLLVRQYSRPIESKKEDVYNEFHALTFSTYKKGLLAFNAEFNGYLAKLTMAKIDIDPSLILNQYFKALESKFPSWVSRQKSSIRQARMLGLIASSLNIEYLMADILEESRNPATEAYRAAHVANSSNSTPNSNSNPSKKGKNKKKGKKKASYNIKGQNYSAKSAEQASFILGSYNLAIEEEEESDSSSNSSSSSDSDTQLVQLLALKGYKKRKDFKGKGLKTSSNNKAKYKDNKPRRRPRDPALYNSWLYNTGSTDHISNSKERFTTFMPNTGQLRPINTGNSPVSPAGIGSITLEVLSRKAPPTYTKLVLDNVLYLPNININIVSRVRHYDSGGCLIKETLYRGDRRCIAVLDFKKSGFFLNVKGSSKPILHANFAFPLGLSSYTTKSIEPQRNKIVVEIPSNSIRKEDYRPIIEDAIVSEAIEPNKRYKLRNSPAKGTTLEGVGPSLRGKRPRRPTREPEPLTGTRDLPRMLREPVIEGNKVVEKAISSPTLKEPNIGQRDYYNLLNLAKLWHVRLGHIGLRLLKKTSSITKGLPNFDKIKEADFHCSSYDRGKAVRRVSKALIPDPPRVLDSIEGDTVKIRPRPYNRNPIVLLLVDRKSRYRWVFNLPNKSGPIVANAIKGFFRGLRNGFGRYPTKFHFDRGTEITDLLTTWLAKRVELVNSTAITNKETTPFQALFDELEPGIPHIPNLERYRAIGARGGAIIPLEKRSKSLKFTSRTEECKLLAVLGSKTYLVYIPSRRAVLKTSTVKFIEDNTVLSQPTDNTALEGELVDLDLDLEGAISPDPSNLNTEKPISIEIGPSKLEPYESSSDSELDEPLPDKPINPVIVESTRPTISIRKPELPEAFPQTIEPIFAPKPIELDYYKLLAKTSSYILSFVYKARKRVISKDSTPTTYKQVLKLPRDKRSKWLEAITKEFIQLLELGVFKFLPRSLLPSNHKLITCRNVLKVKKDAKNRPIKYKSRLVARGFIQVEGLDYTVTYASTSIPPTWRILLAIASNKAIYKLLLKYGYNPSTPNIIKLSKALYSLKQSPREWQDKLKILLKSLGYLPLILDLGVFYNAKTCHFIVTYVDDCLFIGPNIGYITDLKKRLNKVYAIEDLGPAAYFLGVQIIRDRPNRRL</sequence>
<feature type="compositionally biased region" description="Polar residues" evidence="2">
    <location>
        <begin position="1273"/>
        <end position="1285"/>
    </location>
</feature>
<organism evidence="4 5">
    <name type="scientific">Phyllachora maydis</name>
    <dbReference type="NCBI Taxonomy" id="1825666"/>
    <lineage>
        <taxon>Eukaryota</taxon>
        <taxon>Fungi</taxon>
        <taxon>Dikarya</taxon>
        <taxon>Ascomycota</taxon>
        <taxon>Pezizomycotina</taxon>
        <taxon>Sordariomycetes</taxon>
        <taxon>Sordariomycetidae</taxon>
        <taxon>Phyllachorales</taxon>
        <taxon>Phyllachoraceae</taxon>
        <taxon>Phyllachora</taxon>
    </lineage>
</organism>
<dbReference type="InterPro" id="IPR012337">
    <property type="entry name" value="RNaseH-like_sf"/>
</dbReference>
<comment type="caution">
    <text evidence="4">The sequence shown here is derived from an EMBL/GenBank/DDBJ whole genome shotgun (WGS) entry which is preliminary data.</text>
</comment>
<dbReference type="Proteomes" id="UP001217918">
    <property type="component" value="Unassembled WGS sequence"/>
</dbReference>
<feature type="compositionally biased region" description="Basic residues" evidence="2">
    <location>
        <begin position="349"/>
        <end position="361"/>
    </location>
</feature>
<dbReference type="EMBL" id="JAQQPM010000008">
    <property type="protein sequence ID" value="KAK2074623.1"/>
    <property type="molecule type" value="Genomic_DNA"/>
</dbReference>
<feature type="region of interest" description="Disordered" evidence="2">
    <location>
        <begin position="644"/>
        <end position="680"/>
    </location>
</feature>
<feature type="compositionally biased region" description="Basic and acidic residues" evidence="2">
    <location>
        <begin position="1260"/>
        <end position="1270"/>
    </location>
</feature>
<dbReference type="InterPro" id="IPR013103">
    <property type="entry name" value="RVT_2"/>
</dbReference>
<dbReference type="PANTHER" id="PTHR11439">
    <property type="entry name" value="GAG-POL-RELATED RETROTRANSPOSON"/>
    <property type="match status" value="1"/>
</dbReference>
<dbReference type="GO" id="GO:0015074">
    <property type="term" value="P:DNA integration"/>
    <property type="evidence" value="ECO:0007669"/>
    <property type="project" value="InterPro"/>
</dbReference>
<feature type="region of interest" description="Disordered" evidence="2">
    <location>
        <begin position="426"/>
        <end position="448"/>
    </location>
</feature>
<dbReference type="InterPro" id="IPR054722">
    <property type="entry name" value="PolX-like_BBD"/>
</dbReference>
<dbReference type="GO" id="GO:0003723">
    <property type="term" value="F:RNA binding"/>
    <property type="evidence" value="ECO:0007669"/>
    <property type="project" value="UniProtKB-KW"/>
</dbReference>
<feature type="region of interest" description="Disordered" evidence="2">
    <location>
        <begin position="1251"/>
        <end position="1285"/>
    </location>
</feature>
<dbReference type="PANTHER" id="PTHR11439:SF467">
    <property type="entry name" value="INTEGRASE CATALYTIC DOMAIN-CONTAINING PROTEIN"/>
    <property type="match status" value="1"/>
</dbReference>
<name>A0AAD9IBV8_9PEZI</name>
<feature type="region of interest" description="Disordered" evidence="2">
    <location>
        <begin position="1"/>
        <end position="28"/>
    </location>
</feature>
<feature type="region of interest" description="Disordered" evidence="2">
    <location>
        <begin position="2086"/>
        <end position="2121"/>
    </location>
</feature>
<keyword evidence="1" id="KW-0694">RNA-binding</keyword>
<dbReference type="PROSITE" id="PS50994">
    <property type="entry name" value="INTEGRASE"/>
    <property type="match status" value="1"/>
</dbReference>
<dbReference type="InterPro" id="IPR025724">
    <property type="entry name" value="GAG-pre-integrase_dom"/>
</dbReference>
<gene>
    <name evidence="4" type="ORF">P8C59_008817</name>
</gene>
<feature type="region of interest" description="Disordered" evidence="2">
    <location>
        <begin position="1774"/>
        <end position="1807"/>
    </location>
</feature>
<feature type="region of interest" description="Disordered" evidence="2">
    <location>
        <begin position="2456"/>
        <end position="2482"/>
    </location>
</feature>
<dbReference type="SUPFAM" id="SSF53098">
    <property type="entry name" value="Ribonuclease H-like"/>
    <property type="match status" value="1"/>
</dbReference>
<dbReference type="InterPro" id="IPR001584">
    <property type="entry name" value="Integrase_cat-core"/>
</dbReference>
<dbReference type="Pfam" id="PF22936">
    <property type="entry name" value="Pol_BBD"/>
    <property type="match status" value="2"/>
</dbReference>
<feature type="region of interest" description="Disordered" evidence="2">
    <location>
        <begin position="335"/>
        <end position="364"/>
    </location>
</feature>
<accession>A0AAD9IBV8</accession>
<feature type="compositionally biased region" description="Low complexity" evidence="2">
    <location>
        <begin position="335"/>
        <end position="348"/>
    </location>
</feature>
<feature type="compositionally biased region" description="Low complexity" evidence="2">
    <location>
        <begin position="1777"/>
        <end position="1790"/>
    </location>
</feature>
<reference evidence="4" key="1">
    <citation type="journal article" date="2023" name="Mol. Plant Microbe Interact.">
        <title>Elucidating the Obligate Nature and Biological Capacity of an Invasive Fungal Corn Pathogen.</title>
        <authorList>
            <person name="MacCready J.S."/>
            <person name="Roggenkamp E.M."/>
            <person name="Gdanetz K."/>
            <person name="Chilvers M.I."/>
        </authorList>
    </citation>
    <scope>NUCLEOTIDE SEQUENCE</scope>
    <source>
        <strain evidence="4">PM02</strain>
    </source>
</reference>
<evidence type="ECO:0000256" key="1">
    <source>
        <dbReference type="ARBA" id="ARBA00022884"/>
    </source>
</evidence>
<dbReference type="InterPro" id="IPR036397">
    <property type="entry name" value="RNaseH_sf"/>
</dbReference>
<feature type="domain" description="Integrase catalytic" evidence="3">
    <location>
        <begin position="2219"/>
        <end position="2335"/>
    </location>
</feature>
<feature type="compositionally biased region" description="Basic residues" evidence="2">
    <location>
        <begin position="1791"/>
        <end position="1803"/>
    </location>
</feature>
<protein>
    <recommendedName>
        <fullName evidence="3">Integrase catalytic domain-containing protein</fullName>
    </recommendedName>
</protein>
<dbReference type="Pfam" id="PF07727">
    <property type="entry name" value="RVT_2"/>
    <property type="match status" value="2"/>
</dbReference>
<feature type="region of interest" description="Disordered" evidence="2">
    <location>
        <begin position="842"/>
        <end position="885"/>
    </location>
</feature>
<dbReference type="Gene3D" id="3.30.420.10">
    <property type="entry name" value="Ribonuclease H-like superfamily/Ribonuclease H"/>
    <property type="match status" value="1"/>
</dbReference>
<feature type="region of interest" description="Disordered" evidence="2">
    <location>
        <begin position="1438"/>
        <end position="1461"/>
    </location>
</feature>
<evidence type="ECO:0000259" key="3">
    <source>
        <dbReference type="PROSITE" id="PS50994"/>
    </source>
</evidence>